<dbReference type="EMBL" id="LR796748">
    <property type="protein sequence ID" value="CAB4163488.1"/>
    <property type="molecule type" value="Genomic_DNA"/>
</dbReference>
<sequence length="188" mass="21202">MNISINITYTSGTKVELVVPLEEPAQIVSQPESPVTPEPVQPAQDLADAMAGLPVLTDEERELLKPSGRRYTCVQDMVDELKQDPESGKTMSLYDITYVTQDGKEWKVPPGLMKDLIIIYGEKTVEQELWKAHAWLEADPARRKTQRGMGRYLNGWLSRASSMVRTPIKTLLKRESLLTTNGNTQESW</sequence>
<gene>
    <name evidence="1" type="ORF">UFOVP811_32</name>
</gene>
<accession>A0A6J5P2D1</accession>
<protein>
    <submittedName>
        <fullName evidence="1">Uncharacterized protein</fullName>
    </submittedName>
</protein>
<proteinExistence type="predicted"/>
<evidence type="ECO:0000313" key="1">
    <source>
        <dbReference type="EMBL" id="CAB4163488.1"/>
    </source>
</evidence>
<reference evidence="1" key="1">
    <citation type="submission" date="2020-04" db="EMBL/GenBank/DDBJ databases">
        <authorList>
            <person name="Chiriac C."/>
            <person name="Salcher M."/>
            <person name="Ghai R."/>
            <person name="Kavagutti S V."/>
        </authorList>
    </citation>
    <scope>NUCLEOTIDE SEQUENCE</scope>
</reference>
<organism evidence="1">
    <name type="scientific">uncultured Caudovirales phage</name>
    <dbReference type="NCBI Taxonomy" id="2100421"/>
    <lineage>
        <taxon>Viruses</taxon>
        <taxon>Duplodnaviria</taxon>
        <taxon>Heunggongvirae</taxon>
        <taxon>Uroviricota</taxon>
        <taxon>Caudoviricetes</taxon>
        <taxon>Peduoviridae</taxon>
        <taxon>Maltschvirus</taxon>
        <taxon>Maltschvirus maltsch</taxon>
    </lineage>
</organism>
<name>A0A6J5P2D1_9CAUD</name>